<organism evidence="2 3">
    <name type="scientific">Streptomyces vulcanius</name>
    <dbReference type="NCBI Taxonomy" id="1441876"/>
    <lineage>
        <taxon>Bacteria</taxon>
        <taxon>Bacillati</taxon>
        <taxon>Actinomycetota</taxon>
        <taxon>Actinomycetes</taxon>
        <taxon>Kitasatosporales</taxon>
        <taxon>Streptomycetaceae</taxon>
        <taxon>Streptomyces</taxon>
    </lineage>
</organism>
<dbReference type="Pfam" id="PF00550">
    <property type="entry name" value="PP-binding"/>
    <property type="match status" value="1"/>
</dbReference>
<keyword evidence="3" id="KW-1185">Reference proteome</keyword>
<evidence type="ECO:0000313" key="3">
    <source>
        <dbReference type="Proteomes" id="UP001595839"/>
    </source>
</evidence>
<dbReference type="Gene3D" id="1.10.1200.10">
    <property type="entry name" value="ACP-like"/>
    <property type="match status" value="1"/>
</dbReference>
<dbReference type="Proteomes" id="UP001595839">
    <property type="component" value="Unassembled WGS sequence"/>
</dbReference>
<dbReference type="InterPro" id="IPR009081">
    <property type="entry name" value="PP-bd_ACP"/>
</dbReference>
<protein>
    <submittedName>
        <fullName evidence="2">Phosphopantetheine-binding protein</fullName>
    </submittedName>
</protein>
<evidence type="ECO:0000313" key="2">
    <source>
        <dbReference type="EMBL" id="MFC4502411.1"/>
    </source>
</evidence>
<name>A0ABV9ATG1_9ACTN</name>
<proteinExistence type="predicted"/>
<dbReference type="EMBL" id="JBHSFK010000015">
    <property type="protein sequence ID" value="MFC4502411.1"/>
    <property type="molecule type" value="Genomic_DNA"/>
</dbReference>
<reference evidence="3" key="1">
    <citation type="journal article" date="2019" name="Int. J. Syst. Evol. Microbiol.">
        <title>The Global Catalogue of Microorganisms (GCM) 10K type strain sequencing project: providing services to taxonomists for standard genome sequencing and annotation.</title>
        <authorList>
            <consortium name="The Broad Institute Genomics Platform"/>
            <consortium name="The Broad Institute Genome Sequencing Center for Infectious Disease"/>
            <person name="Wu L."/>
            <person name="Ma J."/>
        </authorList>
    </citation>
    <scope>NUCLEOTIDE SEQUENCE [LARGE SCALE GENOMIC DNA]</scope>
    <source>
        <strain evidence="3">CGMCC 4.7177</strain>
    </source>
</reference>
<comment type="caution">
    <text evidence="2">The sequence shown here is derived from an EMBL/GenBank/DDBJ whole genome shotgun (WGS) entry which is preliminary data.</text>
</comment>
<dbReference type="InterPro" id="IPR036736">
    <property type="entry name" value="ACP-like_sf"/>
</dbReference>
<accession>A0ABV9ATG1</accession>
<gene>
    <name evidence="2" type="ORF">ACFPIH_23260</name>
</gene>
<sequence length="82" mass="8841">MNGETLELEKALIIWVEEWTADAAQVAVDAETNLSHTGVLDSMAVVGLIAHLEEQADVSFDFATYDPADGVTIRGLVRHCLG</sequence>
<feature type="domain" description="Carrier" evidence="1">
    <location>
        <begin position="25"/>
        <end position="79"/>
    </location>
</feature>
<dbReference type="SUPFAM" id="SSF47336">
    <property type="entry name" value="ACP-like"/>
    <property type="match status" value="1"/>
</dbReference>
<dbReference type="RefSeq" id="WP_381175088.1">
    <property type="nucleotide sequence ID" value="NZ_JBHSFK010000015.1"/>
</dbReference>
<evidence type="ECO:0000259" key="1">
    <source>
        <dbReference type="Pfam" id="PF00550"/>
    </source>
</evidence>